<dbReference type="EMBL" id="SJTG01000001">
    <property type="protein sequence ID" value="TCI12501.1"/>
    <property type="molecule type" value="Genomic_DNA"/>
</dbReference>
<dbReference type="Gene3D" id="3.20.20.140">
    <property type="entry name" value="Metal-dependent hydrolases"/>
    <property type="match status" value="1"/>
</dbReference>
<accession>A0A4R0YVJ4</accession>
<comment type="cofactor">
    <cofactor evidence="1">
        <name>Zn(2+)</name>
        <dbReference type="ChEBI" id="CHEBI:29105"/>
    </cofactor>
</comment>
<dbReference type="GO" id="GO:0004038">
    <property type="term" value="F:allantoinase activity"/>
    <property type="evidence" value="ECO:0007669"/>
    <property type="project" value="TreeGrafter"/>
</dbReference>
<dbReference type="CDD" id="cd01318">
    <property type="entry name" value="DHOase_IIb"/>
    <property type="match status" value="1"/>
</dbReference>
<dbReference type="Gene3D" id="2.30.40.10">
    <property type="entry name" value="Urease, subunit C, domain 1"/>
    <property type="match status" value="1"/>
</dbReference>
<comment type="similarity">
    <text evidence="3">Belongs to the metallo-dependent hydrolases superfamily. DHOase family. Class I DHOase subfamily.</text>
</comment>
<dbReference type="GO" id="GO:0005737">
    <property type="term" value="C:cytoplasm"/>
    <property type="evidence" value="ECO:0007669"/>
    <property type="project" value="TreeGrafter"/>
</dbReference>
<comment type="function">
    <text evidence="2">Catalyzes the reversible cyclization of carbamoyl aspartate to dihydroorotate.</text>
</comment>
<evidence type="ECO:0000256" key="5">
    <source>
        <dbReference type="ARBA" id="ARBA00022801"/>
    </source>
</evidence>
<dbReference type="Pfam" id="PF01979">
    <property type="entry name" value="Amidohydro_1"/>
    <property type="match status" value="1"/>
</dbReference>
<evidence type="ECO:0000313" key="7">
    <source>
        <dbReference type="EMBL" id="TCI12501.1"/>
    </source>
</evidence>
<dbReference type="GO" id="GO:0004151">
    <property type="term" value="F:dihydroorotase activity"/>
    <property type="evidence" value="ECO:0007669"/>
    <property type="project" value="UniProtKB-EC"/>
</dbReference>
<evidence type="ECO:0000259" key="6">
    <source>
        <dbReference type="Pfam" id="PF01979"/>
    </source>
</evidence>
<dbReference type="SUPFAM" id="SSF51338">
    <property type="entry name" value="Composite domain of metallo-dependent hydrolases"/>
    <property type="match status" value="1"/>
</dbReference>
<comment type="caution">
    <text evidence="7">The sequence shown here is derived from an EMBL/GenBank/DDBJ whole genome shotgun (WGS) entry which is preliminary data.</text>
</comment>
<dbReference type="PANTHER" id="PTHR43668">
    <property type="entry name" value="ALLANTOINASE"/>
    <property type="match status" value="1"/>
</dbReference>
<dbReference type="AlphaFoldDB" id="A0A4R0YVJ4"/>
<proteinExistence type="inferred from homology"/>
<evidence type="ECO:0000256" key="4">
    <source>
        <dbReference type="ARBA" id="ARBA00022723"/>
    </source>
</evidence>
<dbReference type="NCBIfam" id="TIGR00857">
    <property type="entry name" value="pyrC_multi"/>
    <property type="match status" value="1"/>
</dbReference>
<dbReference type="EC" id="3.5.2.3" evidence="7"/>
<dbReference type="GO" id="GO:0006145">
    <property type="term" value="P:purine nucleobase catabolic process"/>
    <property type="evidence" value="ECO:0007669"/>
    <property type="project" value="TreeGrafter"/>
</dbReference>
<dbReference type="InterPro" id="IPR011059">
    <property type="entry name" value="Metal-dep_hydrolase_composite"/>
</dbReference>
<feature type="domain" description="Amidohydrolase-related" evidence="6">
    <location>
        <begin position="53"/>
        <end position="426"/>
    </location>
</feature>
<keyword evidence="5 7" id="KW-0378">Hydrolase</keyword>
<dbReference type="InterPro" id="IPR002195">
    <property type="entry name" value="Dihydroorotase_CS"/>
</dbReference>
<dbReference type="InterPro" id="IPR006680">
    <property type="entry name" value="Amidohydro-rel"/>
</dbReference>
<reference evidence="7 8" key="1">
    <citation type="submission" date="2019-02" db="EMBL/GenBank/DDBJ databases">
        <title>Dyella amyloliquefaciens sp. nov., isolated from forest soil.</title>
        <authorList>
            <person name="Gao Z.-H."/>
            <person name="Qiu L.-H."/>
        </authorList>
    </citation>
    <scope>NUCLEOTIDE SEQUENCE [LARGE SCALE GENOMIC DNA]</scope>
    <source>
        <strain evidence="7 8">KACC 12747</strain>
    </source>
</reference>
<evidence type="ECO:0000256" key="1">
    <source>
        <dbReference type="ARBA" id="ARBA00001947"/>
    </source>
</evidence>
<evidence type="ECO:0000313" key="8">
    <source>
        <dbReference type="Proteomes" id="UP000291822"/>
    </source>
</evidence>
<evidence type="ECO:0000256" key="2">
    <source>
        <dbReference type="ARBA" id="ARBA00002368"/>
    </source>
</evidence>
<dbReference type="PROSITE" id="PS00483">
    <property type="entry name" value="DIHYDROOROTASE_2"/>
    <property type="match status" value="1"/>
</dbReference>
<gene>
    <name evidence="7" type="ORF">EZM97_03905</name>
</gene>
<name>A0A4R0YVJ4_9GAMM</name>
<organism evidence="7 8">
    <name type="scientific">Dyella soli</name>
    <dbReference type="NCBI Taxonomy" id="522319"/>
    <lineage>
        <taxon>Bacteria</taxon>
        <taxon>Pseudomonadati</taxon>
        <taxon>Pseudomonadota</taxon>
        <taxon>Gammaproteobacteria</taxon>
        <taxon>Lysobacterales</taxon>
        <taxon>Rhodanobacteraceae</taxon>
        <taxon>Dyella</taxon>
    </lineage>
</organism>
<dbReference type="NCBIfam" id="NF006688">
    <property type="entry name" value="PRK09236.1"/>
    <property type="match status" value="1"/>
</dbReference>
<dbReference type="SUPFAM" id="SSF51556">
    <property type="entry name" value="Metallo-dependent hydrolases"/>
    <property type="match status" value="1"/>
</dbReference>
<dbReference type="InterPro" id="IPR050138">
    <property type="entry name" value="DHOase/Allantoinase_Hydrolase"/>
</dbReference>
<dbReference type="RefSeq" id="WP_131150720.1">
    <property type="nucleotide sequence ID" value="NZ_SJTG01000001.1"/>
</dbReference>
<keyword evidence="8" id="KW-1185">Reference proteome</keyword>
<dbReference type="InterPro" id="IPR032466">
    <property type="entry name" value="Metal_Hydrolase"/>
</dbReference>
<dbReference type="GO" id="GO:0046872">
    <property type="term" value="F:metal ion binding"/>
    <property type="evidence" value="ECO:0007669"/>
    <property type="project" value="UniProtKB-KW"/>
</dbReference>
<dbReference type="PANTHER" id="PTHR43668:SF4">
    <property type="entry name" value="ALLANTOINASE"/>
    <property type="match status" value="1"/>
</dbReference>
<sequence>MSTDWLIKNAEIVNEGRRFHADLRVRQGRIDAIAGELDAKPGEQVIDASGLWLLPGMIDDQVHFREPGLTQKADIWHESRACAAGGITSYMEMPNTRPPALDRESLEAKYARAAEVSAVNYGFYLGASNDNLEAIRALDPKAAPGIKIFMGASTGNMLVDNPDVLDGIFRDAPTPIITHCEDTPMIDALHAKAREKYGEDIPAWEHPLIRSREACIKSTRLAISLAQKYNSRLHVLHISTADELALFQPGPIKGKRITAETCVHFLHFDDHDYERLGFLIKCNPAIKTAADREAITRALAEGRLDVLATDHAPHLLEEKAQKYDKAPSGLPLVQFALQAALQRVFEGKLSLERVVEAVTHAPATLFDVQDRGYLREGYAADLVLVDPNKPHTVRREEVLSKCGWSPFEGTTFNSSIAMTFVNGERVWDGSSVNEAVRGKRLAFDR</sequence>
<evidence type="ECO:0000256" key="3">
    <source>
        <dbReference type="ARBA" id="ARBA00010286"/>
    </source>
</evidence>
<protein>
    <submittedName>
        <fullName evidence="7">Dihydroorotase</fullName>
        <ecNumber evidence="7">3.5.2.3</ecNumber>
    </submittedName>
</protein>
<dbReference type="Proteomes" id="UP000291822">
    <property type="component" value="Unassembled WGS sequence"/>
</dbReference>
<keyword evidence="4" id="KW-0479">Metal-binding</keyword>